<feature type="region of interest" description="Disordered" evidence="1">
    <location>
        <begin position="52"/>
        <end position="82"/>
    </location>
</feature>
<accession>A0A9X9LFL4</accession>
<dbReference type="EMBL" id="CYRY02002336">
    <property type="protein sequence ID" value="VCW67015.1"/>
    <property type="molecule type" value="Genomic_DNA"/>
</dbReference>
<sequence>SWDQGRAPPQDAGIPRAQGRGPTACTSTWAVSGQGLGLRGAPGQAARALSLQRLGHSRPPVGRTSQWAPSPPPGRSPRCPPRAASGSVVVLLFYWAFSVRIATYRVIGAPRTACL</sequence>
<dbReference type="AlphaFoldDB" id="A0A9X9LFL4"/>
<evidence type="ECO:0000313" key="2">
    <source>
        <dbReference type="EMBL" id="VCW67015.1"/>
    </source>
</evidence>
<evidence type="ECO:0000313" key="3">
    <source>
        <dbReference type="Proteomes" id="UP000269945"/>
    </source>
</evidence>
<name>A0A9X9LFL4_GULGU</name>
<organism evidence="2 3">
    <name type="scientific">Gulo gulo</name>
    <name type="common">Wolverine</name>
    <name type="synonym">Gluton</name>
    <dbReference type="NCBI Taxonomy" id="48420"/>
    <lineage>
        <taxon>Eukaryota</taxon>
        <taxon>Metazoa</taxon>
        <taxon>Chordata</taxon>
        <taxon>Craniata</taxon>
        <taxon>Vertebrata</taxon>
        <taxon>Euteleostomi</taxon>
        <taxon>Mammalia</taxon>
        <taxon>Eutheria</taxon>
        <taxon>Laurasiatheria</taxon>
        <taxon>Carnivora</taxon>
        <taxon>Caniformia</taxon>
        <taxon>Musteloidea</taxon>
        <taxon>Mustelidae</taxon>
        <taxon>Guloninae</taxon>
        <taxon>Gulo</taxon>
    </lineage>
</organism>
<reference evidence="2 3" key="1">
    <citation type="submission" date="2018-10" db="EMBL/GenBank/DDBJ databases">
        <authorList>
            <person name="Ekblom R."/>
            <person name="Jareborg N."/>
        </authorList>
    </citation>
    <scope>NUCLEOTIDE SEQUENCE [LARGE SCALE GENOMIC DNA]</scope>
    <source>
        <tissue evidence="2">Muscle</tissue>
    </source>
</reference>
<feature type="compositionally biased region" description="Pro residues" evidence="1">
    <location>
        <begin position="69"/>
        <end position="80"/>
    </location>
</feature>
<dbReference type="Proteomes" id="UP000269945">
    <property type="component" value="Unassembled WGS sequence"/>
</dbReference>
<comment type="caution">
    <text evidence="2">The sequence shown here is derived from an EMBL/GenBank/DDBJ whole genome shotgun (WGS) entry which is preliminary data.</text>
</comment>
<proteinExistence type="predicted"/>
<gene>
    <name evidence="2" type="ORF">BN2614_LOCUS4</name>
</gene>
<feature type="region of interest" description="Disordered" evidence="1">
    <location>
        <begin position="1"/>
        <end position="26"/>
    </location>
</feature>
<evidence type="ECO:0000256" key="1">
    <source>
        <dbReference type="SAM" id="MobiDB-lite"/>
    </source>
</evidence>
<feature type="non-terminal residue" evidence="2">
    <location>
        <position position="1"/>
    </location>
</feature>
<keyword evidence="3" id="KW-1185">Reference proteome</keyword>
<protein>
    <submittedName>
        <fullName evidence="2">Uncharacterized protein</fullName>
    </submittedName>
</protein>